<dbReference type="GO" id="GO:0016491">
    <property type="term" value="F:oxidoreductase activity"/>
    <property type="evidence" value="ECO:0007669"/>
    <property type="project" value="InterPro"/>
</dbReference>
<dbReference type="OrthoDB" id="3509362at2759"/>
<dbReference type="RefSeq" id="XP_040661828.1">
    <property type="nucleotide sequence ID" value="XM_040809469.1"/>
</dbReference>
<dbReference type="InterPro" id="IPR013154">
    <property type="entry name" value="ADH-like_N"/>
</dbReference>
<protein>
    <recommendedName>
        <fullName evidence="2">Enoyl reductase (ER) domain-containing protein</fullName>
    </recommendedName>
</protein>
<dbReference type="Pfam" id="PF00107">
    <property type="entry name" value="ADH_zinc_N"/>
    <property type="match status" value="1"/>
</dbReference>
<dbReference type="InterPro" id="IPR020843">
    <property type="entry name" value="ER"/>
</dbReference>
<dbReference type="PANTHER" id="PTHR45033">
    <property type="match status" value="1"/>
</dbReference>
<reference evidence="4" key="1">
    <citation type="journal article" date="2017" name="Genome Biol.">
        <title>Comparative genomics reveals high biological diversity and specific adaptations in the industrially and medically important fungal genus Aspergillus.</title>
        <authorList>
            <person name="de Vries R.P."/>
            <person name="Riley R."/>
            <person name="Wiebenga A."/>
            <person name="Aguilar-Osorio G."/>
            <person name="Amillis S."/>
            <person name="Uchima C.A."/>
            <person name="Anderluh G."/>
            <person name="Asadollahi M."/>
            <person name="Askin M."/>
            <person name="Barry K."/>
            <person name="Battaglia E."/>
            <person name="Bayram O."/>
            <person name="Benocci T."/>
            <person name="Braus-Stromeyer S.A."/>
            <person name="Caldana C."/>
            <person name="Canovas D."/>
            <person name="Cerqueira G.C."/>
            <person name="Chen F."/>
            <person name="Chen W."/>
            <person name="Choi C."/>
            <person name="Clum A."/>
            <person name="Dos Santos R.A."/>
            <person name="Damasio A.R."/>
            <person name="Diallinas G."/>
            <person name="Emri T."/>
            <person name="Fekete E."/>
            <person name="Flipphi M."/>
            <person name="Freyberg S."/>
            <person name="Gallo A."/>
            <person name="Gournas C."/>
            <person name="Habgood R."/>
            <person name="Hainaut M."/>
            <person name="Harispe M.L."/>
            <person name="Henrissat B."/>
            <person name="Hilden K.S."/>
            <person name="Hope R."/>
            <person name="Hossain A."/>
            <person name="Karabika E."/>
            <person name="Karaffa L."/>
            <person name="Karanyi Z."/>
            <person name="Krasevec N."/>
            <person name="Kuo A."/>
            <person name="Kusch H."/>
            <person name="LaButti K."/>
            <person name="Lagendijk E.L."/>
            <person name="Lapidus A."/>
            <person name="Levasseur A."/>
            <person name="Lindquist E."/>
            <person name="Lipzen A."/>
            <person name="Logrieco A.F."/>
            <person name="MacCabe A."/>
            <person name="Maekelae M.R."/>
            <person name="Malavazi I."/>
            <person name="Melin P."/>
            <person name="Meyer V."/>
            <person name="Mielnichuk N."/>
            <person name="Miskei M."/>
            <person name="Molnar A.P."/>
            <person name="Mule G."/>
            <person name="Ngan C.Y."/>
            <person name="Orejas M."/>
            <person name="Orosz E."/>
            <person name="Ouedraogo J.P."/>
            <person name="Overkamp K.M."/>
            <person name="Park H.-S."/>
            <person name="Perrone G."/>
            <person name="Piumi F."/>
            <person name="Punt P.J."/>
            <person name="Ram A.F."/>
            <person name="Ramon A."/>
            <person name="Rauscher S."/>
            <person name="Record E."/>
            <person name="Riano-Pachon D.M."/>
            <person name="Robert V."/>
            <person name="Roehrig J."/>
            <person name="Ruller R."/>
            <person name="Salamov A."/>
            <person name="Salih N.S."/>
            <person name="Samson R.A."/>
            <person name="Sandor E."/>
            <person name="Sanguinetti M."/>
            <person name="Schuetze T."/>
            <person name="Sepcic K."/>
            <person name="Shelest E."/>
            <person name="Sherlock G."/>
            <person name="Sophianopoulou V."/>
            <person name="Squina F.M."/>
            <person name="Sun H."/>
            <person name="Susca A."/>
            <person name="Todd R.B."/>
            <person name="Tsang A."/>
            <person name="Unkles S.E."/>
            <person name="van de Wiele N."/>
            <person name="van Rossen-Uffink D."/>
            <person name="Oliveira J.V."/>
            <person name="Vesth T.C."/>
            <person name="Visser J."/>
            <person name="Yu J.-H."/>
            <person name="Zhou M."/>
            <person name="Andersen M.R."/>
            <person name="Archer D.B."/>
            <person name="Baker S.E."/>
            <person name="Benoit I."/>
            <person name="Brakhage A.A."/>
            <person name="Braus G.H."/>
            <person name="Fischer R."/>
            <person name="Frisvad J.C."/>
            <person name="Goldman G.H."/>
            <person name="Houbraken J."/>
            <person name="Oakley B."/>
            <person name="Pocsi I."/>
            <person name="Scazzocchio C."/>
            <person name="Seiboth B."/>
            <person name="vanKuyk P.A."/>
            <person name="Wortman J."/>
            <person name="Dyer P.S."/>
            <person name="Grigoriev I.V."/>
        </authorList>
    </citation>
    <scope>NUCLEOTIDE SEQUENCE [LARGE SCALE GENOMIC DNA]</scope>
    <source>
        <strain evidence="4">CBS 583.65</strain>
    </source>
</reference>
<feature type="domain" description="Enoyl reductase (ER)" evidence="2">
    <location>
        <begin position="13"/>
        <end position="343"/>
    </location>
</feature>
<dbReference type="Gene3D" id="3.40.50.720">
    <property type="entry name" value="NAD(P)-binding Rossmann-like Domain"/>
    <property type="match status" value="1"/>
</dbReference>
<evidence type="ECO:0000256" key="1">
    <source>
        <dbReference type="SAM" id="MobiDB-lite"/>
    </source>
</evidence>
<evidence type="ECO:0000313" key="4">
    <source>
        <dbReference type="Proteomes" id="UP000184073"/>
    </source>
</evidence>
<dbReference type="SUPFAM" id="SSF50129">
    <property type="entry name" value="GroES-like"/>
    <property type="match status" value="1"/>
</dbReference>
<dbReference type="Pfam" id="PF08240">
    <property type="entry name" value="ADH_N"/>
    <property type="match status" value="1"/>
</dbReference>
<dbReference type="GeneID" id="63724980"/>
<dbReference type="Proteomes" id="UP000184073">
    <property type="component" value="Unassembled WGS sequence"/>
</dbReference>
<gene>
    <name evidence="3" type="ORF">ASPVEDRAFT_215857</name>
</gene>
<dbReference type="InterPro" id="IPR052711">
    <property type="entry name" value="Zinc_ADH-like"/>
</dbReference>
<dbReference type="CDD" id="cd08276">
    <property type="entry name" value="MDR7"/>
    <property type="match status" value="1"/>
</dbReference>
<accession>A0A1L9P3G3</accession>
<proteinExistence type="predicted"/>
<dbReference type="AlphaFoldDB" id="A0A1L9P3G3"/>
<sequence length="345" mass="36751">MSNQTVLRLPQRDSWSRLTSSTEPCPQASKHEVLIKIRSVALNFRDIAIATSQYPFPVKDNVVPGSDAAGDIVEIGEGVSGFEIGDKVVIAFDPSSLYGPIKTWGGGLGGPIDGVLREYIAVPYHSVIKIPATSTLSYAQWASVVCTGATAWNSLYGAIPIRPGQTVLFQGTGGVSITGLVLAKAAGATTIITSSSDAKLRHVREKYGVDHTINYKTTPDWATEAQHITNGQGVDYIFENGGSGTIKQSINAIAFGGVISVIGFLASASQEEMPDVAGLALSKGAIVRGIMIGSKQLLEEAVRFIGNRDLDVPVEKTFEFNREEVVSAFEYLTSGQHVGKVCIEF</sequence>
<keyword evidence="4" id="KW-1185">Reference proteome</keyword>
<dbReference type="SUPFAM" id="SSF51735">
    <property type="entry name" value="NAD(P)-binding Rossmann-fold domains"/>
    <property type="match status" value="1"/>
</dbReference>
<dbReference type="EMBL" id="KV878125">
    <property type="protein sequence ID" value="OJI96065.1"/>
    <property type="molecule type" value="Genomic_DNA"/>
</dbReference>
<dbReference type="SMART" id="SM00829">
    <property type="entry name" value="PKS_ER"/>
    <property type="match status" value="1"/>
</dbReference>
<dbReference type="STRING" id="1036611.A0A1L9P3G3"/>
<evidence type="ECO:0000313" key="3">
    <source>
        <dbReference type="EMBL" id="OJI96065.1"/>
    </source>
</evidence>
<evidence type="ECO:0000259" key="2">
    <source>
        <dbReference type="SMART" id="SM00829"/>
    </source>
</evidence>
<dbReference type="InterPro" id="IPR011032">
    <property type="entry name" value="GroES-like_sf"/>
</dbReference>
<organism evidence="3 4">
    <name type="scientific">Aspergillus versicolor CBS 583.65</name>
    <dbReference type="NCBI Taxonomy" id="1036611"/>
    <lineage>
        <taxon>Eukaryota</taxon>
        <taxon>Fungi</taxon>
        <taxon>Dikarya</taxon>
        <taxon>Ascomycota</taxon>
        <taxon>Pezizomycotina</taxon>
        <taxon>Eurotiomycetes</taxon>
        <taxon>Eurotiomycetidae</taxon>
        <taxon>Eurotiales</taxon>
        <taxon>Aspergillaceae</taxon>
        <taxon>Aspergillus</taxon>
        <taxon>Aspergillus subgen. Nidulantes</taxon>
    </lineage>
</organism>
<dbReference type="VEuPathDB" id="FungiDB:ASPVEDRAFT_215857"/>
<dbReference type="Gene3D" id="3.90.180.10">
    <property type="entry name" value="Medium-chain alcohol dehydrogenases, catalytic domain"/>
    <property type="match status" value="1"/>
</dbReference>
<name>A0A1L9P3G3_ASPVE</name>
<dbReference type="PANTHER" id="PTHR45033:SF2">
    <property type="entry name" value="ZINC-TYPE ALCOHOL DEHYDROGENASE-LIKE PROTEIN C1773.06C"/>
    <property type="match status" value="1"/>
</dbReference>
<feature type="region of interest" description="Disordered" evidence="1">
    <location>
        <begin position="1"/>
        <end position="24"/>
    </location>
</feature>
<dbReference type="InterPro" id="IPR013149">
    <property type="entry name" value="ADH-like_C"/>
</dbReference>
<dbReference type="InterPro" id="IPR036291">
    <property type="entry name" value="NAD(P)-bd_dom_sf"/>
</dbReference>